<dbReference type="CDD" id="cd09741">
    <property type="entry name" value="Csx1_III-U"/>
    <property type="match status" value="1"/>
</dbReference>
<dbReference type="NCBIfam" id="TIGR02584">
    <property type="entry name" value="cas_NE0113"/>
    <property type="match status" value="1"/>
</dbReference>
<dbReference type="AlphaFoldDB" id="A0AA86MY02"/>
<dbReference type="KEGG" id="nti:DNFV4_01572"/>
<dbReference type="Pfam" id="PF09623">
    <property type="entry name" value="Cas_NE0113"/>
    <property type="match status" value="1"/>
</dbReference>
<name>A0AA86MY02_9BACT</name>
<dbReference type="EMBL" id="OX365700">
    <property type="protein sequence ID" value="CAI4031143.1"/>
    <property type="molecule type" value="Genomic_DNA"/>
</dbReference>
<dbReference type="InterPro" id="IPR013413">
    <property type="entry name" value="CRISPR-assoc_prot_NE0113"/>
</dbReference>
<gene>
    <name evidence="2" type="ORF">DNFV4_01572</name>
</gene>
<reference evidence="2" key="1">
    <citation type="submission" date="2022-10" db="EMBL/GenBank/DDBJ databases">
        <authorList>
            <person name="Koch H."/>
        </authorList>
    </citation>
    <scope>NUCLEOTIDE SEQUENCE</scope>
    <source>
        <strain evidence="2">DNF</strain>
    </source>
</reference>
<evidence type="ECO:0000313" key="3">
    <source>
        <dbReference type="Proteomes" id="UP001179121"/>
    </source>
</evidence>
<sequence>MREILISVAGLTPQIITETLYHLTQVRKPPATISEVWVITTTAGKQKAERELLHPRHGHFFQFCREYDIDAKKILFGHEQIVVVRNKDGQPLGDVRTPEDNAALADFVTTFVRKKALNPDIALHCSVAGGRKTMGLYLGLALQLYGRPHDTLSHVLVSPPELESDPAFYYPPNQSKRITVKGRKLHTSQIRVELAEIPILKLRGKLPALDTGEVPYSDLVRRAQQDYALLNTPPQAVVDTRALSLLVNGRRIRLSPLETAVYVLFAEARRSSCGKTGCPGCTKCTFAASDFLGEEGVTRVRQALRSLKAKDARLEELRGWGAREPTDPEKRFREVRSRLNRKIQRGLSGETWPALYTIASLRPPDADRVRYGIRLDPRLLSIR</sequence>
<keyword evidence="3" id="KW-1185">Reference proteome</keyword>
<dbReference type="Proteomes" id="UP001179121">
    <property type="component" value="Chromosome"/>
</dbReference>
<accession>A0AA86MY02</accession>
<dbReference type="RefSeq" id="WP_289268095.1">
    <property type="nucleotide sequence ID" value="NZ_OX365700.1"/>
</dbReference>
<protein>
    <recommendedName>
        <fullName evidence="1">CRISPR system ring nuclease SSO2081-like domain-containing protein</fullName>
    </recommendedName>
</protein>
<proteinExistence type="predicted"/>
<evidence type="ECO:0000313" key="2">
    <source>
        <dbReference type="EMBL" id="CAI4031143.1"/>
    </source>
</evidence>
<dbReference type="InterPro" id="IPR019092">
    <property type="entry name" value="SSO2081-like_dom"/>
</dbReference>
<evidence type="ECO:0000259" key="1">
    <source>
        <dbReference type="Pfam" id="PF09623"/>
    </source>
</evidence>
<organism evidence="2 3">
    <name type="scientific">Nitrospira tepida</name>
    <dbReference type="NCBI Taxonomy" id="2973512"/>
    <lineage>
        <taxon>Bacteria</taxon>
        <taxon>Pseudomonadati</taxon>
        <taxon>Nitrospirota</taxon>
        <taxon>Nitrospiria</taxon>
        <taxon>Nitrospirales</taxon>
        <taxon>Nitrospiraceae</taxon>
        <taxon>Nitrospira</taxon>
    </lineage>
</organism>
<feature type="domain" description="CRISPR system ring nuclease SSO2081-like" evidence="1">
    <location>
        <begin position="12"/>
        <end position="208"/>
    </location>
</feature>